<gene>
    <name evidence="1" type="ORF">CS063_12215</name>
</gene>
<name>A0AC61DBB6_9FIRM</name>
<evidence type="ECO:0000313" key="1">
    <source>
        <dbReference type="EMBL" id="PHV70063.1"/>
    </source>
</evidence>
<sequence>MLFKKHTRSKLISADTLFNETTLDWLIVLVTIFLQVISLATTFEGSKVYFGGVKLPFFLSAPLLFSLAIQLTVFCTSHTIKRYFKAGLILVLLLATLCSTYFSYIGIYSHINSPISYLEERYSQIYSNLSEKYEALREESQNTMKGYVFDFVSSLDHSYAALTLQTEENATLNKKINAIEVNGGKINAQTNALQKPNKASFGDDLDAYYDAMAKYNAALGTMVSDTTKQDAALKNELYENEVRVVLGGKTKEEFTAQSIATTTKKEQIEKLIHSMYSLTSSPTSELTPSEELQAIQEHTLNFILKQEEGSHFSTLLTQLYTGLELLELQDKYPTFKEDLMEFTTLMSKDTQLMQPLDTVKKQVYEIAHGSSTTSPPLLTEEDAMPLYTALQSELKNAAYLLNGLNRLEKPIDLTDSTYAMHNLYVLPIKNLLENGSSKVMSWFALSFAILVDGLTLVFALMNAKAKTPLFAKRNKDIIGHSKEAMEGLLLSTIKATSPKESSLSENIQVLHYLESFISPFKLFAPSLNSGYSMWCNLSQLEEHHSFLAILCQFNLASIVSAEELEEVIPTSTKERYVLIKTKLIIWMNEQIAELKEPKQTYLPHPILEKGYVLKEDKS</sequence>
<keyword evidence="2" id="KW-1185">Reference proteome</keyword>
<comment type="caution">
    <text evidence="1">The sequence shown here is derived from an EMBL/GenBank/DDBJ whole genome shotgun (WGS) entry which is preliminary data.</text>
</comment>
<dbReference type="EMBL" id="PEDL01000014">
    <property type="protein sequence ID" value="PHV70063.1"/>
    <property type="molecule type" value="Genomic_DNA"/>
</dbReference>
<proteinExistence type="predicted"/>
<protein>
    <submittedName>
        <fullName evidence="1">Uncharacterized protein</fullName>
    </submittedName>
</protein>
<reference evidence="1" key="1">
    <citation type="submission" date="2017-10" db="EMBL/GenBank/DDBJ databases">
        <title>Genome sequence of cellulolytic Lachnospiraceae bacterium XHS1971 isolated from hotspring sediment.</title>
        <authorList>
            <person name="Vasudevan G."/>
            <person name="Joshi A.J."/>
            <person name="Hivarkar S."/>
            <person name="Lanjekar V.B."/>
            <person name="Dhakephalkar P.K."/>
            <person name="Dagar S."/>
        </authorList>
    </citation>
    <scope>NUCLEOTIDE SEQUENCE</scope>
    <source>
        <strain evidence="1">XHS1971</strain>
    </source>
</reference>
<evidence type="ECO:0000313" key="2">
    <source>
        <dbReference type="Proteomes" id="UP000224460"/>
    </source>
</evidence>
<dbReference type="Proteomes" id="UP000224460">
    <property type="component" value="Unassembled WGS sequence"/>
</dbReference>
<accession>A0AC61DBB6</accession>
<organism evidence="1 2">
    <name type="scientific">Sporanaerobium hydrogeniformans</name>
    <dbReference type="NCBI Taxonomy" id="3072179"/>
    <lineage>
        <taxon>Bacteria</taxon>
        <taxon>Bacillati</taxon>
        <taxon>Bacillota</taxon>
        <taxon>Clostridia</taxon>
        <taxon>Lachnospirales</taxon>
        <taxon>Lachnospiraceae</taxon>
        <taxon>Sporanaerobium</taxon>
    </lineage>
</organism>